<accession>A0A9D1A9P9</accession>
<dbReference type="EMBL" id="DVGD01000293">
    <property type="protein sequence ID" value="HIR10513.1"/>
    <property type="molecule type" value="Genomic_DNA"/>
</dbReference>
<proteinExistence type="predicted"/>
<protein>
    <submittedName>
        <fullName evidence="1">Uncharacterized protein</fullName>
    </submittedName>
</protein>
<gene>
    <name evidence="1" type="ORF">IAA70_08920</name>
</gene>
<sequence>MVIGIFGESCTGKSTLAQCLHEILGGEIYTGKDYLRLHRQESEARKAFEKLLRETDAIVIYVMTELELLSLLPEHALRVLVTAQLPEIKARFAARIGGTLPPPVAAMLEKKHGMFDSEKCDYHWNSSAESLEVACAAILRKTI</sequence>
<dbReference type="InterPro" id="IPR027417">
    <property type="entry name" value="P-loop_NTPase"/>
</dbReference>
<name>A0A9D1A9P9_9FIRM</name>
<dbReference type="Gene3D" id="3.40.50.300">
    <property type="entry name" value="P-loop containing nucleotide triphosphate hydrolases"/>
    <property type="match status" value="1"/>
</dbReference>
<dbReference type="AlphaFoldDB" id="A0A9D1A9P9"/>
<dbReference type="Proteomes" id="UP000824258">
    <property type="component" value="Unassembled WGS sequence"/>
</dbReference>
<evidence type="ECO:0000313" key="1">
    <source>
        <dbReference type="EMBL" id="HIR10513.1"/>
    </source>
</evidence>
<dbReference type="SUPFAM" id="SSF52540">
    <property type="entry name" value="P-loop containing nucleoside triphosphate hydrolases"/>
    <property type="match status" value="1"/>
</dbReference>
<reference evidence="1" key="2">
    <citation type="journal article" date="2021" name="PeerJ">
        <title>Extensive microbial diversity within the chicken gut microbiome revealed by metagenomics and culture.</title>
        <authorList>
            <person name="Gilroy R."/>
            <person name="Ravi A."/>
            <person name="Getino M."/>
            <person name="Pursley I."/>
            <person name="Horton D.L."/>
            <person name="Alikhan N.F."/>
            <person name="Baker D."/>
            <person name="Gharbi K."/>
            <person name="Hall N."/>
            <person name="Watson M."/>
            <person name="Adriaenssens E.M."/>
            <person name="Foster-Nyarko E."/>
            <person name="Jarju S."/>
            <person name="Secka A."/>
            <person name="Antonio M."/>
            <person name="Oren A."/>
            <person name="Chaudhuri R.R."/>
            <person name="La Ragione R."/>
            <person name="Hildebrand F."/>
            <person name="Pallen M.J."/>
        </authorList>
    </citation>
    <scope>NUCLEOTIDE SEQUENCE</scope>
    <source>
        <strain evidence="1">ChiHjej9B8-7071</strain>
    </source>
</reference>
<comment type="caution">
    <text evidence="1">The sequence shown here is derived from an EMBL/GenBank/DDBJ whole genome shotgun (WGS) entry which is preliminary data.</text>
</comment>
<reference evidence="1" key="1">
    <citation type="submission" date="2020-10" db="EMBL/GenBank/DDBJ databases">
        <authorList>
            <person name="Gilroy R."/>
        </authorList>
    </citation>
    <scope>NUCLEOTIDE SEQUENCE</scope>
    <source>
        <strain evidence="1">ChiHjej9B8-7071</strain>
    </source>
</reference>
<evidence type="ECO:0000313" key="2">
    <source>
        <dbReference type="Proteomes" id="UP000824258"/>
    </source>
</evidence>
<organism evidence="1 2">
    <name type="scientific">Candidatus Avoscillospira stercoripullorum</name>
    <dbReference type="NCBI Taxonomy" id="2840709"/>
    <lineage>
        <taxon>Bacteria</taxon>
        <taxon>Bacillati</taxon>
        <taxon>Bacillota</taxon>
        <taxon>Clostridia</taxon>
        <taxon>Eubacteriales</taxon>
        <taxon>Oscillospiraceae</taxon>
        <taxon>Oscillospiraceae incertae sedis</taxon>
        <taxon>Candidatus Avoscillospira</taxon>
    </lineage>
</organism>